<sequence length="665" mass="73964">MRLVAPLAAKHAPRPDCDTSHCKIIGNEASSRNAAEPFIPHAIPELLFEKVGVDLCDYGGNSYMVVVDYYSKWIELVLVENKERSEICDCHSRHAKTFVSDNMLFSSHKYKPFARQWDFEIVKNLCYPKSNGQAEQAVQNAKNMLNRCTDPGSDLPIMLLKYRNTPLAGLGLSPAQLLMSQRVRTKLRTVAKLLEPYVPKKVAEVLLSKEAKSKHWYDQRTREKKELPLQTNGLQVQRNSQNFRPSSLAPEEHGRRAASLASDFKGLPAEEAAEKSSLNFDFKGFLVKEGAESVSEESVETIAQETSLENKEASSKWKEHVKLPVLTSPEGDASSQPGQAPPQPAHKWPLRPGVLVHVNGTHSLSLRGLPQPSGEGMPHSSTPTHRTTGRRGKKMKRRRAVSMGTLASPDETNQHSRANRIRQMFSNDYRGDTLPGIIHSKSEDLNPSATKGKSKPDLMPSPNDGLLQPDGDKTFYENLPFHGMQTAPNKLWPHLAMAFHHLGILGIILVGRQEFVTPVELVPSAEKPLHSLVEERPSLFNWLKRALSLMALPRFGLPIGGGEESCPLNARRPRLMRPVARPETQTWHVRTSSSPLPQSVWSGRGSIHTPSAFPGHNRSRLPLTTRPVIESGNLSRPPPAYGVNHYQHESNPMIGHQREPHGGAN</sequence>
<protein>
    <recommendedName>
        <fullName evidence="4">Integrase catalytic domain-containing protein</fullName>
    </recommendedName>
</protein>
<proteinExistence type="predicted"/>
<comment type="caution">
    <text evidence="2">The sequence shown here is derived from an EMBL/GenBank/DDBJ whole genome shotgun (WGS) entry which is preliminary data.</text>
</comment>
<dbReference type="Proteomes" id="UP001159363">
    <property type="component" value="Chromosome 4"/>
</dbReference>
<feature type="region of interest" description="Disordered" evidence="1">
    <location>
        <begin position="293"/>
        <end position="315"/>
    </location>
</feature>
<dbReference type="InterPro" id="IPR012337">
    <property type="entry name" value="RNaseH-like_sf"/>
</dbReference>
<dbReference type="InterPro" id="IPR036397">
    <property type="entry name" value="RNaseH_sf"/>
</dbReference>
<evidence type="ECO:0008006" key="4">
    <source>
        <dbReference type="Google" id="ProtNLM"/>
    </source>
</evidence>
<feature type="region of interest" description="Disordered" evidence="1">
    <location>
        <begin position="437"/>
        <end position="463"/>
    </location>
</feature>
<gene>
    <name evidence="2" type="ORF">PR048_016168</name>
</gene>
<feature type="compositionally biased region" description="Basic and acidic residues" evidence="1">
    <location>
        <begin position="217"/>
        <end position="227"/>
    </location>
</feature>
<evidence type="ECO:0000256" key="1">
    <source>
        <dbReference type="SAM" id="MobiDB-lite"/>
    </source>
</evidence>
<dbReference type="PANTHER" id="PTHR37984:SF5">
    <property type="entry name" value="PROTEIN NYNRIN-LIKE"/>
    <property type="match status" value="1"/>
</dbReference>
<dbReference type="Gene3D" id="3.30.420.10">
    <property type="entry name" value="Ribonuclease H-like superfamily/Ribonuclease H"/>
    <property type="match status" value="1"/>
</dbReference>
<evidence type="ECO:0000313" key="2">
    <source>
        <dbReference type="EMBL" id="KAJ8884311.1"/>
    </source>
</evidence>
<dbReference type="PANTHER" id="PTHR37984">
    <property type="entry name" value="PROTEIN CBG26694"/>
    <property type="match status" value="1"/>
</dbReference>
<feature type="region of interest" description="Disordered" evidence="1">
    <location>
        <begin position="327"/>
        <end position="350"/>
    </location>
</feature>
<dbReference type="SUPFAM" id="SSF53098">
    <property type="entry name" value="Ribonuclease H-like"/>
    <property type="match status" value="1"/>
</dbReference>
<feature type="compositionally biased region" description="Low complexity" evidence="1">
    <location>
        <begin position="377"/>
        <end position="386"/>
    </location>
</feature>
<feature type="compositionally biased region" description="Basic residues" evidence="1">
    <location>
        <begin position="387"/>
        <end position="398"/>
    </location>
</feature>
<organism evidence="2 3">
    <name type="scientific">Dryococelus australis</name>
    <dbReference type="NCBI Taxonomy" id="614101"/>
    <lineage>
        <taxon>Eukaryota</taxon>
        <taxon>Metazoa</taxon>
        <taxon>Ecdysozoa</taxon>
        <taxon>Arthropoda</taxon>
        <taxon>Hexapoda</taxon>
        <taxon>Insecta</taxon>
        <taxon>Pterygota</taxon>
        <taxon>Neoptera</taxon>
        <taxon>Polyneoptera</taxon>
        <taxon>Phasmatodea</taxon>
        <taxon>Verophasmatodea</taxon>
        <taxon>Anareolatae</taxon>
        <taxon>Phasmatidae</taxon>
        <taxon>Eurycanthinae</taxon>
        <taxon>Dryococelus</taxon>
    </lineage>
</organism>
<feature type="region of interest" description="Disordered" evidence="1">
    <location>
        <begin position="364"/>
        <end position="398"/>
    </location>
</feature>
<accession>A0ABQ9HIZ5</accession>
<feature type="region of interest" description="Disordered" evidence="1">
    <location>
        <begin position="628"/>
        <end position="665"/>
    </location>
</feature>
<dbReference type="InterPro" id="IPR050951">
    <property type="entry name" value="Retrovirus_Pol_polyprotein"/>
</dbReference>
<feature type="compositionally biased region" description="Basic and acidic residues" evidence="1">
    <location>
        <begin position="656"/>
        <end position="665"/>
    </location>
</feature>
<evidence type="ECO:0000313" key="3">
    <source>
        <dbReference type="Proteomes" id="UP001159363"/>
    </source>
</evidence>
<reference evidence="2 3" key="1">
    <citation type="submission" date="2023-02" db="EMBL/GenBank/DDBJ databases">
        <title>LHISI_Scaffold_Assembly.</title>
        <authorList>
            <person name="Stuart O.P."/>
            <person name="Cleave R."/>
            <person name="Magrath M.J.L."/>
            <person name="Mikheyev A.S."/>
        </authorList>
    </citation>
    <scope>NUCLEOTIDE SEQUENCE [LARGE SCALE GENOMIC DNA]</scope>
    <source>
        <strain evidence="2">Daus_M_001</strain>
        <tissue evidence="2">Leg muscle</tissue>
    </source>
</reference>
<dbReference type="EMBL" id="JARBHB010000005">
    <property type="protein sequence ID" value="KAJ8884311.1"/>
    <property type="molecule type" value="Genomic_DNA"/>
</dbReference>
<feature type="region of interest" description="Disordered" evidence="1">
    <location>
        <begin position="217"/>
        <end position="259"/>
    </location>
</feature>
<name>A0ABQ9HIZ5_9NEOP</name>
<keyword evidence="3" id="KW-1185">Reference proteome</keyword>
<feature type="compositionally biased region" description="Polar residues" evidence="1">
    <location>
        <begin position="229"/>
        <end position="245"/>
    </location>
</feature>